<dbReference type="EMBL" id="JBFXLU010000356">
    <property type="protein sequence ID" value="KAL2828602.1"/>
    <property type="molecule type" value="Genomic_DNA"/>
</dbReference>
<reference evidence="2 3" key="1">
    <citation type="submission" date="2024-07" db="EMBL/GenBank/DDBJ databases">
        <title>Section-level genome sequencing and comparative genomics of Aspergillus sections Usti and Cavernicolus.</title>
        <authorList>
            <consortium name="Lawrence Berkeley National Laboratory"/>
            <person name="Nybo J.L."/>
            <person name="Vesth T.C."/>
            <person name="Theobald S."/>
            <person name="Frisvad J.C."/>
            <person name="Larsen T.O."/>
            <person name="Kjaerboelling I."/>
            <person name="Rothschild-Mancinelli K."/>
            <person name="Lyhne E.K."/>
            <person name="Kogle M.E."/>
            <person name="Barry K."/>
            <person name="Clum A."/>
            <person name="Na H."/>
            <person name="Ledsgaard L."/>
            <person name="Lin J."/>
            <person name="Lipzen A."/>
            <person name="Kuo A."/>
            <person name="Riley R."/>
            <person name="Mondo S."/>
            <person name="Labutti K."/>
            <person name="Haridas S."/>
            <person name="Pangalinan J."/>
            <person name="Salamov A.A."/>
            <person name="Simmons B.A."/>
            <person name="Magnuson J.K."/>
            <person name="Chen J."/>
            <person name="Drula E."/>
            <person name="Henrissat B."/>
            <person name="Wiebenga A."/>
            <person name="Lubbers R.J."/>
            <person name="Gomes A.C."/>
            <person name="Makela M.R."/>
            <person name="Stajich J."/>
            <person name="Grigoriev I.V."/>
            <person name="Mortensen U.H."/>
            <person name="De Vries R.P."/>
            <person name="Baker S.E."/>
            <person name="Andersen M.R."/>
        </authorList>
    </citation>
    <scope>NUCLEOTIDE SEQUENCE [LARGE SCALE GENOMIC DNA]</scope>
    <source>
        <strain evidence="2 3">CBS 123904</strain>
    </source>
</reference>
<sequence length="315" mass="35778">MDNRDGGPRNSRRQPTDTSVSSIGGSLLSAMEANLRLEDQLQQEAHETQQAFLKRLLSTKTAISTSSSFAERQQAAVGYETPFREIGTGSIGKVFEQAGTPWVFKALMIDRTEKLWNNYVMHLRIQQSFDELGSLLVQVEIPRVAWFANETSEFWQDHLELFPDTSTFPRKARQIFCMERILPLPAPVRESLIELFCPQGRKQMAKADISNKDCLIRVLLGRCRYGSSRPGGSMFFSLRNYKLHLDQVEALQLEAEEYSTGMADAMATIHWHTRIDGMDIEFVLGSTPFDQHAVRRILPIQRIETLAPGTSTYED</sequence>
<feature type="non-terminal residue" evidence="2">
    <location>
        <position position="315"/>
    </location>
</feature>
<evidence type="ECO:0008006" key="4">
    <source>
        <dbReference type="Google" id="ProtNLM"/>
    </source>
</evidence>
<evidence type="ECO:0000313" key="2">
    <source>
        <dbReference type="EMBL" id="KAL2828602.1"/>
    </source>
</evidence>
<proteinExistence type="predicted"/>
<dbReference type="Proteomes" id="UP001610446">
    <property type="component" value="Unassembled WGS sequence"/>
</dbReference>
<feature type="region of interest" description="Disordered" evidence="1">
    <location>
        <begin position="1"/>
        <end position="23"/>
    </location>
</feature>
<name>A0ABR4ILX8_9EURO</name>
<comment type="caution">
    <text evidence="2">The sequence shown here is derived from an EMBL/GenBank/DDBJ whole genome shotgun (WGS) entry which is preliminary data.</text>
</comment>
<evidence type="ECO:0000256" key="1">
    <source>
        <dbReference type="SAM" id="MobiDB-lite"/>
    </source>
</evidence>
<keyword evidence="3" id="KW-1185">Reference proteome</keyword>
<dbReference type="PANTHER" id="PTHR40780:SF2">
    <property type="entry name" value="DUF3669 DOMAIN-CONTAINING PROTEIN"/>
    <property type="match status" value="1"/>
</dbReference>
<dbReference type="PANTHER" id="PTHR40780">
    <property type="entry name" value="DUF3669 DOMAIN-CONTAINING PROTEIN"/>
    <property type="match status" value="1"/>
</dbReference>
<accession>A0ABR4ILX8</accession>
<evidence type="ECO:0000313" key="3">
    <source>
        <dbReference type="Proteomes" id="UP001610446"/>
    </source>
</evidence>
<organism evidence="2 3">
    <name type="scientific">Aspergillus pseudoustus</name>
    <dbReference type="NCBI Taxonomy" id="1810923"/>
    <lineage>
        <taxon>Eukaryota</taxon>
        <taxon>Fungi</taxon>
        <taxon>Dikarya</taxon>
        <taxon>Ascomycota</taxon>
        <taxon>Pezizomycotina</taxon>
        <taxon>Eurotiomycetes</taxon>
        <taxon>Eurotiomycetidae</taxon>
        <taxon>Eurotiales</taxon>
        <taxon>Aspergillaceae</taxon>
        <taxon>Aspergillus</taxon>
        <taxon>Aspergillus subgen. Nidulantes</taxon>
    </lineage>
</organism>
<gene>
    <name evidence="2" type="ORF">BJY01DRAFT_255283</name>
</gene>
<protein>
    <recommendedName>
        <fullName evidence="4">Protein kinase domain-containing protein</fullName>
    </recommendedName>
</protein>